<dbReference type="PANTHER" id="PTHR47618">
    <property type="entry name" value="BIFUNCTIONAL OLIGORIBONUCLEASE AND PAP PHOSPHATASE NRNA"/>
    <property type="match status" value="1"/>
</dbReference>
<sequence length="382" mass="42069">MSDRAELKKAISLIEKSERVFLALRESPTIDALAVAAIIAGRLQKRGKEIAVSALPAMQPKWEFLPLGALTSLPPLPRDVFITINTISSPIGELRYEKEEAALTVILSPKEKPIKTSDIKISQGAAKTDCIVTIGAEVLDQLGALFSRNPQLFFETPIINIDASPLNDHFGEANLVNPKVRAVSEIGWEFAKELLPSPLTSEEATLVLAGILTKTKNFLDGKVLPETLTLTAEAITAGGKRDLVLGATEEARPISLLQLWGRAAVRSRLDIARSLLISVITAEDFAKTKTAPEALGEIVRLFEAHFHLPSLLIVFFEHPKTKKVSAIFRSRDFNLLKEIQRVSFGEFERGMVFARAAYPSFREAENRTLQELAPLWASRKAE</sequence>
<dbReference type="InterPro" id="IPR051319">
    <property type="entry name" value="Oligoribo/pAp-PDE_c-di-AMP_PDE"/>
</dbReference>
<evidence type="ECO:0000313" key="1">
    <source>
        <dbReference type="EMBL" id="MBI2096945.1"/>
    </source>
</evidence>
<dbReference type="Gene3D" id="3.90.1640.10">
    <property type="entry name" value="inorganic pyrophosphatase (n-terminal core)"/>
    <property type="match status" value="1"/>
</dbReference>
<name>A0A931SBN6_9BACT</name>
<evidence type="ECO:0008006" key="3">
    <source>
        <dbReference type="Google" id="ProtNLM"/>
    </source>
</evidence>
<organism evidence="1 2">
    <name type="scientific">Candidatus Sungiibacteriota bacterium</name>
    <dbReference type="NCBI Taxonomy" id="2750080"/>
    <lineage>
        <taxon>Bacteria</taxon>
        <taxon>Candidatus Sungiibacteriota</taxon>
    </lineage>
</organism>
<evidence type="ECO:0000313" key="2">
    <source>
        <dbReference type="Proteomes" id="UP000724148"/>
    </source>
</evidence>
<comment type="caution">
    <text evidence="1">The sequence shown here is derived from an EMBL/GenBank/DDBJ whole genome shotgun (WGS) entry which is preliminary data.</text>
</comment>
<dbReference type="AlphaFoldDB" id="A0A931SBN6"/>
<dbReference type="SUPFAM" id="SSF64182">
    <property type="entry name" value="DHH phosphoesterases"/>
    <property type="match status" value="1"/>
</dbReference>
<dbReference type="Proteomes" id="UP000724148">
    <property type="component" value="Unassembled WGS sequence"/>
</dbReference>
<dbReference type="InterPro" id="IPR038763">
    <property type="entry name" value="DHH_sf"/>
</dbReference>
<gene>
    <name evidence="1" type="ORF">HYT40_02210</name>
</gene>
<proteinExistence type="predicted"/>
<dbReference type="PANTHER" id="PTHR47618:SF1">
    <property type="entry name" value="BIFUNCTIONAL OLIGORIBONUCLEASE AND PAP PHOSPHATASE NRNA"/>
    <property type="match status" value="1"/>
</dbReference>
<reference evidence="1" key="1">
    <citation type="submission" date="2020-07" db="EMBL/GenBank/DDBJ databases">
        <title>Huge and variable diversity of episymbiotic CPR bacteria and DPANN archaea in groundwater ecosystems.</title>
        <authorList>
            <person name="He C.Y."/>
            <person name="Keren R."/>
            <person name="Whittaker M."/>
            <person name="Farag I.F."/>
            <person name="Doudna J."/>
            <person name="Cate J.H.D."/>
            <person name="Banfield J.F."/>
        </authorList>
    </citation>
    <scope>NUCLEOTIDE SEQUENCE</scope>
    <source>
        <strain evidence="1">NC_groundwater_193_Ag_S-0.1um_51_7</strain>
    </source>
</reference>
<protein>
    <recommendedName>
        <fullName evidence="3">Phosphoesterase RecJ domain protein</fullName>
    </recommendedName>
</protein>
<dbReference type="EMBL" id="JACOZA010000061">
    <property type="protein sequence ID" value="MBI2096945.1"/>
    <property type="molecule type" value="Genomic_DNA"/>
</dbReference>
<accession>A0A931SBN6</accession>